<dbReference type="PANTHER" id="PTHR32089">
    <property type="entry name" value="METHYL-ACCEPTING CHEMOTAXIS PROTEIN MCPB"/>
    <property type="match status" value="1"/>
</dbReference>
<gene>
    <name evidence="12" type="ORF">J7302_11340</name>
</gene>
<keyword evidence="13" id="KW-1185">Reference proteome</keyword>
<evidence type="ECO:0000256" key="5">
    <source>
        <dbReference type="ARBA" id="ARBA00023136"/>
    </source>
</evidence>
<dbReference type="PANTHER" id="PTHR32089:SF120">
    <property type="entry name" value="METHYL-ACCEPTING CHEMOTAXIS PROTEIN TLPQ"/>
    <property type="match status" value="1"/>
</dbReference>
<dbReference type="EMBL" id="JAGTIS010000005">
    <property type="protein sequence ID" value="MBT8766710.1"/>
    <property type="molecule type" value="Genomic_DNA"/>
</dbReference>
<evidence type="ECO:0000256" key="7">
    <source>
        <dbReference type="ARBA" id="ARBA00029447"/>
    </source>
</evidence>
<keyword evidence="5 9" id="KW-0472">Membrane</keyword>
<dbReference type="RefSeq" id="WP_215373993.1">
    <property type="nucleotide sequence ID" value="NZ_JAGTIS010000005.1"/>
</dbReference>
<keyword evidence="3 9" id="KW-0812">Transmembrane</keyword>
<evidence type="ECO:0000259" key="11">
    <source>
        <dbReference type="PROSITE" id="PS50885"/>
    </source>
</evidence>
<dbReference type="InterPro" id="IPR004089">
    <property type="entry name" value="MCPsignal_dom"/>
</dbReference>
<dbReference type="Pfam" id="PF00015">
    <property type="entry name" value="MCPsignal"/>
    <property type="match status" value="1"/>
</dbReference>
<feature type="domain" description="Methyl-accepting transducer" evidence="10">
    <location>
        <begin position="371"/>
        <end position="607"/>
    </location>
</feature>
<evidence type="ECO:0000313" key="12">
    <source>
        <dbReference type="EMBL" id="MBT8766710.1"/>
    </source>
</evidence>
<comment type="caution">
    <text evidence="12">The sequence shown here is derived from an EMBL/GenBank/DDBJ whole genome shotgun (WGS) entry which is preliminary data.</text>
</comment>
<evidence type="ECO:0000256" key="1">
    <source>
        <dbReference type="ARBA" id="ARBA00004370"/>
    </source>
</evidence>
<dbReference type="SMART" id="SM00283">
    <property type="entry name" value="MA"/>
    <property type="match status" value="1"/>
</dbReference>
<proteinExistence type="inferred from homology"/>
<dbReference type="SUPFAM" id="SSF58104">
    <property type="entry name" value="Methyl-accepting chemotaxis protein (MCP) signaling domain"/>
    <property type="match status" value="1"/>
</dbReference>
<dbReference type="PROSITE" id="PS50111">
    <property type="entry name" value="CHEMOTAXIS_TRANSDUC_2"/>
    <property type="match status" value="1"/>
</dbReference>
<evidence type="ECO:0000256" key="2">
    <source>
        <dbReference type="ARBA" id="ARBA00022500"/>
    </source>
</evidence>
<evidence type="ECO:0000256" key="9">
    <source>
        <dbReference type="SAM" id="Phobius"/>
    </source>
</evidence>
<dbReference type="Gene3D" id="1.20.1440.210">
    <property type="match status" value="1"/>
</dbReference>
<keyword evidence="2" id="KW-0145">Chemotaxis</keyword>
<dbReference type="Proteomes" id="UP001519667">
    <property type="component" value="Unassembled WGS sequence"/>
</dbReference>
<dbReference type="Pfam" id="PF00672">
    <property type="entry name" value="HAMP"/>
    <property type="match status" value="1"/>
</dbReference>
<name>A0ABS5XGB3_9GAMM</name>
<evidence type="ECO:0000256" key="3">
    <source>
        <dbReference type="ARBA" id="ARBA00022692"/>
    </source>
</evidence>
<feature type="transmembrane region" description="Helical" evidence="9">
    <location>
        <begin position="290"/>
        <end position="312"/>
    </location>
</feature>
<sequence>MRAILQGLSNLSVGNRLFLGFGLTCLLTLVVGVSGFKAISLLSDSNRRAGDLSRVQALVLQVRVAERTFAHERSVASAERVKQQLDGLGRFLQGHGAFPAAPRVQAALREYRSEFESFDQLQRRALLARTSMQQQADEVRRSFEVVEQDFFDAAKGLDESSGLNADEAVNRANDVAELMRMLLTLRTLEFAHDLVPSVDNFDAWNTFDAGVTATLDSLMRQVDGAHEEALQEAKTALQRYTDAFVGYRTGLQNSRASETRLVEFSERMLKLVDGAYEQEAQALVRKTHGFLLGVGLITGLAIVLGLSAAWLIRQLTLAPLRDTLSMARRVAGGDLGADQLPERRDEFGLLQSAMRDMTASLRGLVGHIVVGIGQLSRATDELARLSRSTLDGMDRQSLETEQTSSAMQQMAASAQSVAEDAERASVAALEADARASDGEQRVQQTVEQINRLSGGMQQTATSINLLDQESQGIVRVLDVIKGLAEQTNMLALNAAIEAARAGEHGRGFAVVADGVRTLAGRTRQSAVEIGDTIGQLLKVTTQVVEEMQTGLGLMNDSAMLAGEAGASLEQITRIVSVIEQRNQQIAAAAEQQSVVAGHVNASVARVRNVTQLNVSATQEIDASTRELVRLGGELQAMIQHFRIDT</sequence>
<dbReference type="SMART" id="SM00304">
    <property type="entry name" value="HAMP"/>
    <property type="match status" value="1"/>
</dbReference>
<evidence type="ECO:0000256" key="6">
    <source>
        <dbReference type="ARBA" id="ARBA00023224"/>
    </source>
</evidence>
<accession>A0ABS5XGB3</accession>
<comment type="similarity">
    <text evidence="7">Belongs to the methyl-accepting chemotaxis (MCP) protein family.</text>
</comment>
<comment type="subcellular location">
    <subcellularLocation>
        <location evidence="1">Membrane</location>
    </subcellularLocation>
</comment>
<dbReference type="Pfam" id="PF16591">
    <property type="entry name" value="HBM"/>
    <property type="match status" value="1"/>
</dbReference>
<feature type="domain" description="HAMP" evidence="11">
    <location>
        <begin position="314"/>
        <end position="366"/>
    </location>
</feature>
<evidence type="ECO:0000259" key="10">
    <source>
        <dbReference type="PROSITE" id="PS50111"/>
    </source>
</evidence>
<evidence type="ECO:0000256" key="8">
    <source>
        <dbReference type="PROSITE-ProRule" id="PRU00284"/>
    </source>
</evidence>
<evidence type="ECO:0000256" key="4">
    <source>
        <dbReference type="ARBA" id="ARBA00022989"/>
    </source>
</evidence>
<keyword evidence="6 8" id="KW-0807">Transducer</keyword>
<dbReference type="Gene3D" id="1.10.287.950">
    <property type="entry name" value="Methyl-accepting chemotaxis protein"/>
    <property type="match status" value="1"/>
</dbReference>
<evidence type="ECO:0000313" key="13">
    <source>
        <dbReference type="Proteomes" id="UP001519667"/>
    </source>
</evidence>
<organism evidence="12 13">
    <name type="scientific">Metapseudomonas boanensis</name>
    <dbReference type="NCBI Taxonomy" id="2822138"/>
    <lineage>
        <taxon>Bacteria</taxon>
        <taxon>Pseudomonadati</taxon>
        <taxon>Pseudomonadota</taxon>
        <taxon>Gammaproteobacteria</taxon>
        <taxon>Pseudomonadales</taxon>
        <taxon>Pseudomonadaceae</taxon>
        <taxon>Metapseudomonas</taxon>
    </lineage>
</organism>
<dbReference type="InterPro" id="IPR032255">
    <property type="entry name" value="HBM"/>
</dbReference>
<dbReference type="PROSITE" id="PS50885">
    <property type="entry name" value="HAMP"/>
    <property type="match status" value="1"/>
</dbReference>
<reference evidence="12 13" key="1">
    <citation type="submission" date="2021-04" db="EMBL/GenBank/DDBJ databases">
        <title>Pseudomonas boanensis sp. nov., a bacterium isolated from river water used for household purposes in Boane District, Mozambique.</title>
        <authorList>
            <person name="Nicklasson M."/>
            <person name="Martin-Rodriguez A.J."/>
            <person name="Thorell K."/>
            <person name="Neves L."/>
            <person name="Mussagy A."/>
            <person name="Rydberg H.A."/>
            <person name="Hernroth B."/>
            <person name="Svensson-Stadler L."/>
            <person name="Sjoling A."/>
        </authorList>
    </citation>
    <scope>NUCLEOTIDE SEQUENCE [LARGE SCALE GENOMIC DNA]</scope>
    <source>
        <strain evidence="12 13">DB1</strain>
    </source>
</reference>
<dbReference type="SMART" id="SM01358">
    <property type="entry name" value="HBM"/>
    <property type="match status" value="1"/>
</dbReference>
<feature type="transmembrane region" description="Helical" evidence="9">
    <location>
        <begin position="17"/>
        <end position="39"/>
    </location>
</feature>
<dbReference type="InterPro" id="IPR003660">
    <property type="entry name" value="HAMP_dom"/>
</dbReference>
<keyword evidence="4 9" id="KW-1133">Transmembrane helix</keyword>
<dbReference type="CDD" id="cd06225">
    <property type="entry name" value="HAMP"/>
    <property type="match status" value="1"/>
</dbReference>
<protein>
    <submittedName>
        <fullName evidence="12">Methyl-accepting chemotaxis protein</fullName>
    </submittedName>
</protein>